<dbReference type="Gene3D" id="1.10.287.110">
    <property type="entry name" value="DnaJ domain"/>
    <property type="match status" value="1"/>
</dbReference>
<dbReference type="Gene3D" id="2.60.260.20">
    <property type="entry name" value="Urease metallochaperone UreE, N-terminal domain"/>
    <property type="match status" value="2"/>
</dbReference>
<proteinExistence type="predicted"/>
<dbReference type="Pfam" id="PF00226">
    <property type="entry name" value="DnaJ"/>
    <property type="match status" value="1"/>
</dbReference>
<feature type="region of interest" description="Disordered" evidence="2">
    <location>
        <begin position="74"/>
        <end position="93"/>
    </location>
</feature>
<evidence type="ECO:0000256" key="2">
    <source>
        <dbReference type="SAM" id="MobiDB-lite"/>
    </source>
</evidence>
<dbReference type="PROSITE" id="PS50076">
    <property type="entry name" value="DNAJ_2"/>
    <property type="match status" value="1"/>
</dbReference>
<dbReference type="PANTHER" id="PTHR43096:SF52">
    <property type="entry name" value="DNAJ HOMOLOG 1, MITOCHONDRIAL-RELATED"/>
    <property type="match status" value="1"/>
</dbReference>
<evidence type="ECO:0000259" key="3">
    <source>
        <dbReference type="PROSITE" id="PS50076"/>
    </source>
</evidence>
<dbReference type="InterPro" id="IPR008971">
    <property type="entry name" value="HSP40/DnaJ_pept-bd"/>
</dbReference>
<reference evidence="4 5" key="1">
    <citation type="submission" date="2023-10" db="EMBL/GenBank/DDBJ databases">
        <title>Novel methanotroph of the genus Methylocapsa from a subarctic wetland.</title>
        <authorList>
            <person name="Belova S.E."/>
            <person name="Oshkin I.Y."/>
            <person name="Miroshnikov K."/>
            <person name="Dedysh S.N."/>
        </authorList>
    </citation>
    <scope>NUCLEOTIDE SEQUENCE [LARGE SCALE GENOMIC DNA]</scope>
    <source>
        <strain evidence="4 5">RX1</strain>
    </source>
</reference>
<protein>
    <submittedName>
        <fullName evidence="4">DnaJ C-terminal domain-containing protein</fullName>
    </submittedName>
</protein>
<keyword evidence="5" id="KW-1185">Reference proteome</keyword>
<dbReference type="CDD" id="cd10747">
    <property type="entry name" value="DnaJ_C"/>
    <property type="match status" value="1"/>
</dbReference>
<accession>A0ABZ0HTA5</accession>
<evidence type="ECO:0000313" key="4">
    <source>
        <dbReference type="EMBL" id="WOJ90017.1"/>
    </source>
</evidence>
<organism evidence="4 5">
    <name type="scientific">Methylocapsa polymorpha</name>
    <dbReference type="NCBI Taxonomy" id="3080828"/>
    <lineage>
        <taxon>Bacteria</taxon>
        <taxon>Pseudomonadati</taxon>
        <taxon>Pseudomonadota</taxon>
        <taxon>Alphaproteobacteria</taxon>
        <taxon>Hyphomicrobiales</taxon>
        <taxon>Beijerinckiaceae</taxon>
        <taxon>Methylocapsa</taxon>
    </lineage>
</organism>
<dbReference type="InterPro" id="IPR001623">
    <property type="entry name" value="DnaJ_domain"/>
</dbReference>
<sequence length="318" mass="33927">MRDPYTVLGVQKSADMAEIKKAFRKLAKKYHPDQSKEPKAKEKFAEVSAAYEIVGDEKKRAAFDRGEIDAEGKPRFQGFEGFSAGGPGQGRRTHAGAGPGFEHFEFNPGGRPGAQGFDASDLFADLFAAGRKGGARGPSAPPRGEDVNATVTVGLAEAVKGATVRVALPTGRTLEVSVPAGIEDGKQIRLKRQGQPSPFGGEPGDAMVTVRIAKHPYFRVDGRDLRLDLPVTLYEAVLGAKVNVPTLDATVELAVPAGSNGGRTLRLRGKGLPQPHGPAGDLLVTLRIVLPDEPDAELTSLMRKWESQKPYNPRGDMA</sequence>
<dbReference type="Pfam" id="PF01556">
    <property type="entry name" value="DnaJ_C"/>
    <property type="match status" value="1"/>
</dbReference>
<dbReference type="SUPFAM" id="SSF49493">
    <property type="entry name" value="HSP40/DnaJ peptide-binding domain"/>
    <property type="match status" value="2"/>
</dbReference>
<evidence type="ECO:0000256" key="1">
    <source>
        <dbReference type="ARBA" id="ARBA00023186"/>
    </source>
</evidence>
<evidence type="ECO:0000313" key="5">
    <source>
        <dbReference type="Proteomes" id="UP001626536"/>
    </source>
</evidence>
<dbReference type="PRINTS" id="PR00625">
    <property type="entry name" value="JDOMAIN"/>
</dbReference>
<dbReference type="SMART" id="SM00271">
    <property type="entry name" value="DnaJ"/>
    <property type="match status" value="1"/>
</dbReference>
<dbReference type="InterPro" id="IPR036869">
    <property type="entry name" value="J_dom_sf"/>
</dbReference>
<gene>
    <name evidence="4" type="ORF">RZS28_01515</name>
</gene>
<dbReference type="CDD" id="cd06257">
    <property type="entry name" value="DnaJ"/>
    <property type="match status" value="1"/>
</dbReference>
<feature type="domain" description="J" evidence="3">
    <location>
        <begin position="3"/>
        <end position="67"/>
    </location>
</feature>
<name>A0ABZ0HTA5_9HYPH</name>
<dbReference type="SUPFAM" id="SSF46565">
    <property type="entry name" value="Chaperone J-domain"/>
    <property type="match status" value="1"/>
</dbReference>
<dbReference type="EMBL" id="CP136862">
    <property type="protein sequence ID" value="WOJ90017.1"/>
    <property type="molecule type" value="Genomic_DNA"/>
</dbReference>
<keyword evidence="1" id="KW-0143">Chaperone</keyword>
<dbReference type="Proteomes" id="UP001626536">
    <property type="component" value="Chromosome"/>
</dbReference>
<dbReference type="PANTHER" id="PTHR43096">
    <property type="entry name" value="DNAJ HOMOLOG 1, MITOCHONDRIAL-RELATED"/>
    <property type="match status" value="1"/>
</dbReference>
<dbReference type="InterPro" id="IPR002939">
    <property type="entry name" value="DnaJ_C"/>
</dbReference>
<dbReference type="RefSeq" id="WP_407339461.1">
    <property type="nucleotide sequence ID" value="NZ_CP136862.1"/>
</dbReference>